<dbReference type="Gene3D" id="3.40.50.720">
    <property type="entry name" value="NAD(P)-binding Rossmann-like Domain"/>
    <property type="match status" value="1"/>
</dbReference>
<dbReference type="InterPro" id="IPR017856">
    <property type="entry name" value="Integrase-like_N"/>
</dbReference>
<dbReference type="Pfam" id="PF01709">
    <property type="entry name" value="Transcrip_reg"/>
    <property type="match status" value="1"/>
</dbReference>
<dbReference type="InterPro" id="IPR002876">
    <property type="entry name" value="Transcrip_reg_TACO1-like"/>
</dbReference>
<dbReference type="EnsemblMetazoa" id="BGLB004527-RB">
    <property type="protein sequence ID" value="BGLB004527-PB"/>
    <property type="gene ID" value="BGLB004527"/>
</dbReference>
<evidence type="ECO:0000256" key="3">
    <source>
        <dbReference type="ARBA" id="ARBA00022490"/>
    </source>
</evidence>
<dbReference type="InterPro" id="IPR049083">
    <property type="entry name" value="TACO1_YebC_N"/>
</dbReference>
<dbReference type="GO" id="GO:0005739">
    <property type="term" value="C:mitochondrion"/>
    <property type="evidence" value="ECO:0007669"/>
    <property type="project" value="UniProtKB-SubCell"/>
</dbReference>
<dbReference type="HAMAP" id="MF_00693">
    <property type="entry name" value="Transcrip_reg_TACO1"/>
    <property type="match status" value="1"/>
</dbReference>
<dbReference type="InterPro" id="IPR048300">
    <property type="entry name" value="TACO1_YebC-like_2nd/3rd_dom"/>
</dbReference>
<keyword evidence="3" id="KW-0963">Cytoplasm</keyword>
<evidence type="ECO:0000259" key="5">
    <source>
        <dbReference type="Pfam" id="PF20772"/>
    </source>
</evidence>
<dbReference type="Pfam" id="PF20772">
    <property type="entry name" value="TACO1_YebC_N"/>
    <property type="match status" value="1"/>
</dbReference>
<dbReference type="PANTHER" id="PTHR12532">
    <property type="entry name" value="TRANSLATIONAL ACTIVATOR OF CYTOCHROME C OXIDASE 1"/>
    <property type="match status" value="1"/>
</dbReference>
<evidence type="ECO:0000256" key="1">
    <source>
        <dbReference type="ARBA" id="ARBA00004173"/>
    </source>
</evidence>
<comment type="subcellular location">
    <subcellularLocation>
        <location evidence="1">Mitochondrion</location>
    </subcellularLocation>
</comment>
<dbReference type="InterPro" id="IPR036291">
    <property type="entry name" value="NAD(P)-bd_dom_sf"/>
</dbReference>
<dbReference type="InterPro" id="IPR026564">
    <property type="entry name" value="Transcrip_reg_TACO1-like_dom3"/>
</dbReference>
<dbReference type="NCBIfam" id="NF001030">
    <property type="entry name" value="PRK00110.1"/>
    <property type="match status" value="1"/>
</dbReference>
<dbReference type="NCBIfam" id="TIGR01033">
    <property type="entry name" value="YebC/PmpR family DNA-binding transcriptional regulator"/>
    <property type="match status" value="1"/>
</dbReference>
<dbReference type="Gene3D" id="1.10.10.200">
    <property type="match status" value="1"/>
</dbReference>
<dbReference type="GO" id="GO:0016620">
    <property type="term" value="F:oxidoreductase activity, acting on the aldehyde or oxo group of donors, NAD or NADP as acceptor"/>
    <property type="evidence" value="ECO:0007669"/>
    <property type="project" value="InterPro"/>
</dbReference>
<name>A0A2C9JLT4_BIOGL</name>
<gene>
    <name evidence="6" type="primary">106059396</name>
</gene>
<dbReference type="NCBIfam" id="NF009044">
    <property type="entry name" value="PRK12378.1"/>
    <property type="match status" value="1"/>
</dbReference>
<dbReference type="PANTHER" id="PTHR12532:SF11">
    <property type="match status" value="1"/>
</dbReference>
<reference evidence="6" key="1">
    <citation type="submission" date="2020-05" db="UniProtKB">
        <authorList>
            <consortium name="EnsemblMetazoa"/>
        </authorList>
    </citation>
    <scope>IDENTIFICATION</scope>
    <source>
        <strain evidence="6">BB02</strain>
    </source>
</reference>
<protein>
    <submittedName>
        <fullName evidence="6">Uncharacterized protein</fullName>
    </submittedName>
</protein>
<dbReference type="Gene3D" id="3.30.70.980">
    <property type="match status" value="2"/>
</dbReference>
<feature type="domain" description="TACO1/YebC-like second and third" evidence="4">
    <location>
        <begin position="82"/>
        <end position="216"/>
    </location>
</feature>
<dbReference type="GO" id="GO:0051287">
    <property type="term" value="F:NAD binding"/>
    <property type="evidence" value="ECO:0007669"/>
    <property type="project" value="InterPro"/>
</dbReference>
<dbReference type="SUPFAM" id="SSF75625">
    <property type="entry name" value="YebC-like"/>
    <property type="match status" value="1"/>
</dbReference>
<sequence>MAGHSKYANIKHRKALQDSKRTKYFTKTIKNVFVAAKLYGPDILSNPSLRLAISKAKYYNVPKDKIERAIKNATEESNTENYSDIVYEGYGPGGVAFVVTALTDNKNRTASEVRSVFSKFHGNLGVDGSVSHMFDVVGCIKYKNVDFDKLFESAIDNDAIDVVKLDDFCEVLCNQKDLSKVRNALCDVFGDPDECGIEWRPNIFSEVSEEVADSVVRATGSIGREVCKVLSERNININDVVAISSDSGAGKKISFGDEVLISKKISDYGFNEISVAIFATKASVVENFGVDIAQLGCVV</sequence>
<dbReference type="SUPFAM" id="SSF51735">
    <property type="entry name" value="NAD(P)-binding Rossmann-fold domains"/>
    <property type="match status" value="1"/>
</dbReference>
<dbReference type="AlphaFoldDB" id="A0A2C9JLT4"/>
<proteinExistence type="inferred from homology"/>
<comment type="similarity">
    <text evidence="2">Belongs to the TACO1 family.</text>
</comment>
<feature type="domain" description="TACO1/YebC-like N-terminal" evidence="5">
    <location>
        <begin position="5"/>
        <end position="75"/>
    </location>
</feature>
<evidence type="ECO:0000313" key="6">
    <source>
        <dbReference type="EnsemblMetazoa" id="BGLB004527-PB"/>
    </source>
</evidence>
<evidence type="ECO:0000259" key="4">
    <source>
        <dbReference type="Pfam" id="PF01709"/>
    </source>
</evidence>
<dbReference type="GO" id="GO:1901607">
    <property type="term" value="P:alpha-amino acid biosynthetic process"/>
    <property type="evidence" value="ECO:0007669"/>
    <property type="project" value="UniProtKB-ARBA"/>
</dbReference>
<evidence type="ECO:0000313" key="7">
    <source>
        <dbReference type="Proteomes" id="UP000076420"/>
    </source>
</evidence>
<organism evidence="6 7">
    <name type="scientific">Biomphalaria glabrata</name>
    <name type="common">Bloodfluke planorb</name>
    <name type="synonym">Freshwater snail</name>
    <dbReference type="NCBI Taxonomy" id="6526"/>
    <lineage>
        <taxon>Eukaryota</taxon>
        <taxon>Metazoa</taxon>
        <taxon>Spiralia</taxon>
        <taxon>Lophotrochozoa</taxon>
        <taxon>Mollusca</taxon>
        <taxon>Gastropoda</taxon>
        <taxon>Heterobranchia</taxon>
        <taxon>Euthyneura</taxon>
        <taxon>Panpulmonata</taxon>
        <taxon>Hygrophila</taxon>
        <taxon>Lymnaeoidea</taxon>
        <taxon>Planorbidae</taxon>
        <taxon>Biomphalaria</taxon>
    </lineage>
</organism>
<dbReference type="STRING" id="6526.A0A2C9JLT4"/>
<evidence type="ECO:0000256" key="2">
    <source>
        <dbReference type="ARBA" id="ARBA00008724"/>
    </source>
</evidence>
<accession>A0A2C9JLT4</accession>
<dbReference type="VEuPathDB" id="VectorBase:BGLB004527"/>
<dbReference type="Proteomes" id="UP000076420">
    <property type="component" value="Unassembled WGS sequence"/>
</dbReference>
<dbReference type="FunFam" id="1.10.10.200:FF:000002">
    <property type="entry name" value="Probable transcriptional regulatory protein CLM62_37755"/>
    <property type="match status" value="1"/>
</dbReference>
<dbReference type="InterPro" id="IPR029072">
    <property type="entry name" value="YebC-like"/>
</dbReference>